<dbReference type="RefSeq" id="WP_163714618.1">
    <property type="nucleotide sequence ID" value="NZ_BLLA01000001.1"/>
</dbReference>
<evidence type="ECO:0000313" key="2">
    <source>
        <dbReference type="Proteomes" id="UP000465301"/>
    </source>
</evidence>
<accession>A0A7I9ZCY4</accession>
<name>A0A7I9ZCY4_9MYCO</name>
<reference evidence="1 2" key="1">
    <citation type="journal article" date="2019" name="Emerg. Microbes Infect.">
        <title>Comprehensive subspecies identification of 175 nontuberculous mycobacteria species based on 7547 genomic profiles.</title>
        <authorList>
            <person name="Matsumoto Y."/>
            <person name="Kinjo T."/>
            <person name="Motooka D."/>
            <person name="Nabeya D."/>
            <person name="Jung N."/>
            <person name="Uechi K."/>
            <person name="Horii T."/>
            <person name="Iida T."/>
            <person name="Fujita J."/>
            <person name="Nakamura S."/>
        </authorList>
    </citation>
    <scope>NUCLEOTIDE SEQUENCE [LARGE SCALE GENOMIC DNA]</scope>
    <source>
        <strain evidence="1 2">JCM 30726</strain>
    </source>
</reference>
<protein>
    <submittedName>
        <fullName evidence="1">Uncharacterized protein</fullName>
    </submittedName>
</protein>
<organism evidence="1 2">
    <name type="scientific">Mycobacterium timonense</name>
    <dbReference type="NCBI Taxonomy" id="701043"/>
    <lineage>
        <taxon>Bacteria</taxon>
        <taxon>Bacillati</taxon>
        <taxon>Actinomycetota</taxon>
        <taxon>Actinomycetes</taxon>
        <taxon>Mycobacteriales</taxon>
        <taxon>Mycobacteriaceae</taxon>
        <taxon>Mycobacterium</taxon>
        <taxon>Mycobacterium avium complex (MAC)</taxon>
    </lineage>
</organism>
<dbReference type="Proteomes" id="UP000465301">
    <property type="component" value="Unassembled WGS sequence"/>
</dbReference>
<gene>
    <name evidence="1" type="ORF">MTIM_47200</name>
</gene>
<evidence type="ECO:0000313" key="1">
    <source>
        <dbReference type="EMBL" id="GFG98841.1"/>
    </source>
</evidence>
<proteinExistence type="predicted"/>
<keyword evidence="2" id="KW-1185">Reference proteome</keyword>
<sequence>MIVGDTMAARQTRPVFEGLDEIPGAGRLGVQLILAEIGADMTPISDRRAPGANGSRLPD</sequence>
<comment type="caution">
    <text evidence="1">The sequence shown here is derived from an EMBL/GenBank/DDBJ whole genome shotgun (WGS) entry which is preliminary data.</text>
</comment>
<dbReference type="EMBL" id="BLLA01000001">
    <property type="protein sequence ID" value="GFG98841.1"/>
    <property type="molecule type" value="Genomic_DNA"/>
</dbReference>
<dbReference type="AlphaFoldDB" id="A0A7I9ZCY4"/>